<dbReference type="STRING" id="404692.A0A0J7BHX3"/>
<dbReference type="Pfam" id="PF00069">
    <property type="entry name" value="Pkinase"/>
    <property type="match status" value="1"/>
</dbReference>
<dbReference type="GO" id="GO:0004674">
    <property type="term" value="F:protein serine/threonine kinase activity"/>
    <property type="evidence" value="ECO:0007669"/>
    <property type="project" value="UniProtKB-KW"/>
</dbReference>
<keyword evidence="5" id="KW-0067">ATP-binding</keyword>
<protein>
    <recommendedName>
        <fullName evidence="6">Protein kinase domain-containing protein</fullName>
    </recommendedName>
</protein>
<dbReference type="AlphaFoldDB" id="A0A0J7BHX3"/>
<evidence type="ECO:0000256" key="3">
    <source>
        <dbReference type="ARBA" id="ARBA00022741"/>
    </source>
</evidence>
<gene>
    <name evidence="7" type="ORF">CIRG_09170</name>
</gene>
<keyword evidence="1" id="KW-0723">Serine/threonine-protein kinase</keyword>
<dbReference type="InterPro" id="IPR011009">
    <property type="entry name" value="Kinase-like_dom_sf"/>
</dbReference>
<dbReference type="PANTHER" id="PTHR45646:SF11">
    <property type="entry name" value="SERINE_THREONINE-PROTEIN KINASE DOA"/>
    <property type="match status" value="1"/>
</dbReference>
<organism evidence="7 8">
    <name type="scientific">Coccidioides immitis RMSCC 2394</name>
    <dbReference type="NCBI Taxonomy" id="404692"/>
    <lineage>
        <taxon>Eukaryota</taxon>
        <taxon>Fungi</taxon>
        <taxon>Dikarya</taxon>
        <taxon>Ascomycota</taxon>
        <taxon>Pezizomycotina</taxon>
        <taxon>Eurotiomycetes</taxon>
        <taxon>Eurotiomycetidae</taxon>
        <taxon>Onygenales</taxon>
        <taxon>Onygenaceae</taxon>
        <taxon>Coccidioides</taxon>
    </lineage>
</organism>
<reference evidence="8" key="1">
    <citation type="journal article" date="2010" name="Genome Res.">
        <title>Population genomic sequencing of Coccidioides fungi reveals recent hybridization and transposon control.</title>
        <authorList>
            <person name="Neafsey D.E."/>
            <person name="Barker B.M."/>
            <person name="Sharpton T.J."/>
            <person name="Stajich J.E."/>
            <person name="Park D.J."/>
            <person name="Whiston E."/>
            <person name="Hung C.-Y."/>
            <person name="McMahan C."/>
            <person name="White J."/>
            <person name="Sykes S."/>
            <person name="Heiman D."/>
            <person name="Young S."/>
            <person name="Zeng Q."/>
            <person name="Abouelleil A."/>
            <person name="Aftuck L."/>
            <person name="Bessette D."/>
            <person name="Brown A."/>
            <person name="FitzGerald M."/>
            <person name="Lui A."/>
            <person name="Macdonald J.P."/>
            <person name="Priest M."/>
            <person name="Orbach M.J."/>
            <person name="Galgiani J.N."/>
            <person name="Kirkland T.N."/>
            <person name="Cole G.T."/>
            <person name="Birren B.W."/>
            <person name="Henn M.R."/>
            <person name="Taylor J.W."/>
            <person name="Rounsley S.D."/>
        </authorList>
    </citation>
    <scope>NUCLEOTIDE SEQUENCE [LARGE SCALE GENOMIC DNA]</scope>
    <source>
        <strain evidence="8">RMSCC 2394</strain>
    </source>
</reference>
<proteinExistence type="predicted"/>
<evidence type="ECO:0000256" key="5">
    <source>
        <dbReference type="ARBA" id="ARBA00022840"/>
    </source>
</evidence>
<name>A0A0J7BHX3_COCIT</name>
<evidence type="ECO:0000313" key="7">
    <source>
        <dbReference type="EMBL" id="KMP09937.1"/>
    </source>
</evidence>
<dbReference type="InterPro" id="IPR000719">
    <property type="entry name" value="Prot_kinase_dom"/>
</dbReference>
<dbReference type="GO" id="GO:0043484">
    <property type="term" value="P:regulation of RNA splicing"/>
    <property type="evidence" value="ECO:0007669"/>
    <property type="project" value="TreeGrafter"/>
</dbReference>
<feature type="domain" description="Protein kinase" evidence="6">
    <location>
        <begin position="1"/>
        <end position="236"/>
    </location>
</feature>
<dbReference type="SUPFAM" id="SSF56112">
    <property type="entry name" value="Protein kinase-like (PK-like)"/>
    <property type="match status" value="1"/>
</dbReference>
<dbReference type="InterPro" id="IPR051175">
    <property type="entry name" value="CLK_kinases"/>
</dbReference>
<dbReference type="GO" id="GO:0005524">
    <property type="term" value="F:ATP binding"/>
    <property type="evidence" value="ECO:0007669"/>
    <property type="project" value="UniProtKB-KW"/>
</dbReference>
<evidence type="ECO:0000256" key="4">
    <source>
        <dbReference type="ARBA" id="ARBA00022777"/>
    </source>
</evidence>
<evidence type="ECO:0000313" key="8">
    <source>
        <dbReference type="Proteomes" id="UP000054565"/>
    </source>
</evidence>
<evidence type="ECO:0000256" key="2">
    <source>
        <dbReference type="ARBA" id="ARBA00022679"/>
    </source>
</evidence>
<dbReference type="SMART" id="SM00220">
    <property type="entry name" value="S_TKc"/>
    <property type="match status" value="1"/>
</dbReference>
<dbReference type="PROSITE" id="PS50011">
    <property type="entry name" value="PROTEIN_KINASE_DOM"/>
    <property type="match status" value="1"/>
</dbReference>
<evidence type="ECO:0000259" key="6">
    <source>
        <dbReference type="PROSITE" id="PS50011"/>
    </source>
</evidence>
<dbReference type="PANTHER" id="PTHR45646">
    <property type="entry name" value="SERINE/THREONINE-PROTEIN KINASE DOA-RELATED"/>
    <property type="match status" value="1"/>
</dbReference>
<accession>A0A0J7BHX3</accession>
<dbReference type="EMBL" id="DS028100">
    <property type="protein sequence ID" value="KMP09937.1"/>
    <property type="molecule type" value="Genomic_DNA"/>
</dbReference>
<sequence length="244" mass="27455">MDAEPSFRRKHHPSRRLETDLKSDNILLALRNPSILDSVAQDEMNDPSPRKQLDGRDIYLSRNYWGLSPDQLGRSVITDFGLAVRGDGPPNSHPIQPEGYRAPEVCLGGEWSYSADIWNLGAMLWDLFCGRGPFDTPPNSRGSGSADEAHLGQIISLLGPPPPDLLRRGKETSRYFDAKGQFKFPELIGKKDLVSMAKEIDYDDGMPQFVDFISRMLRWRPEDRTTAEDLISHPWLPQARPANG</sequence>
<dbReference type="GO" id="GO:0005634">
    <property type="term" value="C:nucleus"/>
    <property type="evidence" value="ECO:0007669"/>
    <property type="project" value="TreeGrafter"/>
</dbReference>
<evidence type="ECO:0000256" key="1">
    <source>
        <dbReference type="ARBA" id="ARBA00022527"/>
    </source>
</evidence>
<keyword evidence="2" id="KW-0808">Transferase</keyword>
<dbReference type="Proteomes" id="UP000054565">
    <property type="component" value="Unassembled WGS sequence"/>
</dbReference>
<keyword evidence="3" id="KW-0547">Nucleotide-binding</keyword>
<dbReference type="FunFam" id="1.10.510.10:FF:000922">
    <property type="entry name" value="Protein kinase domain protein"/>
    <property type="match status" value="1"/>
</dbReference>
<keyword evidence="4" id="KW-0418">Kinase</keyword>
<dbReference type="OrthoDB" id="5979581at2759"/>
<dbReference type="Gene3D" id="1.10.510.10">
    <property type="entry name" value="Transferase(Phosphotransferase) domain 1"/>
    <property type="match status" value="1"/>
</dbReference>